<dbReference type="AlphaFoldDB" id="A0A9P0KTA8"/>
<evidence type="ECO:0000313" key="2">
    <source>
        <dbReference type="Proteomes" id="UP001152888"/>
    </source>
</evidence>
<organism evidence="1 2">
    <name type="scientific">Acanthoscelides obtectus</name>
    <name type="common">Bean weevil</name>
    <name type="synonym">Bruchus obtectus</name>
    <dbReference type="NCBI Taxonomy" id="200917"/>
    <lineage>
        <taxon>Eukaryota</taxon>
        <taxon>Metazoa</taxon>
        <taxon>Ecdysozoa</taxon>
        <taxon>Arthropoda</taxon>
        <taxon>Hexapoda</taxon>
        <taxon>Insecta</taxon>
        <taxon>Pterygota</taxon>
        <taxon>Neoptera</taxon>
        <taxon>Endopterygota</taxon>
        <taxon>Coleoptera</taxon>
        <taxon>Polyphaga</taxon>
        <taxon>Cucujiformia</taxon>
        <taxon>Chrysomeloidea</taxon>
        <taxon>Chrysomelidae</taxon>
        <taxon>Bruchinae</taxon>
        <taxon>Bruchini</taxon>
        <taxon>Acanthoscelides</taxon>
    </lineage>
</organism>
<dbReference type="EMBL" id="CAKOFQ010006915">
    <property type="protein sequence ID" value="CAH1982018.1"/>
    <property type="molecule type" value="Genomic_DNA"/>
</dbReference>
<reference evidence="1" key="1">
    <citation type="submission" date="2022-03" db="EMBL/GenBank/DDBJ databases">
        <authorList>
            <person name="Sayadi A."/>
        </authorList>
    </citation>
    <scope>NUCLEOTIDE SEQUENCE</scope>
</reference>
<name>A0A9P0KTA8_ACAOB</name>
<comment type="caution">
    <text evidence="1">The sequence shown here is derived from an EMBL/GenBank/DDBJ whole genome shotgun (WGS) entry which is preliminary data.</text>
</comment>
<keyword evidence="2" id="KW-1185">Reference proteome</keyword>
<protein>
    <submittedName>
        <fullName evidence="1">Uncharacterized protein</fullName>
    </submittedName>
</protein>
<accession>A0A9P0KTA8</accession>
<sequence>MTFVVWHAPPHCKNLVEFDLKDKALAVDGDATLFPKKVITNDVDAPNMCVKMNYVKNNTSFYKNQEHK</sequence>
<dbReference type="Proteomes" id="UP001152888">
    <property type="component" value="Unassembled WGS sequence"/>
</dbReference>
<proteinExistence type="predicted"/>
<evidence type="ECO:0000313" key="1">
    <source>
        <dbReference type="EMBL" id="CAH1982018.1"/>
    </source>
</evidence>
<gene>
    <name evidence="1" type="ORF">ACAOBT_LOCUS14795</name>
</gene>